<evidence type="ECO:0000313" key="2">
    <source>
        <dbReference type="EMBL" id="QDL09888.1"/>
    </source>
</evidence>
<feature type="transmembrane region" description="Helical" evidence="1">
    <location>
        <begin position="52"/>
        <end position="73"/>
    </location>
</feature>
<keyword evidence="1" id="KW-1133">Transmembrane helix</keyword>
<keyword evidence="1" id="KW-0812">Transmembrane</keyword>
<dbReference type="InterPro" id="IPR046192">
    <property type="entry name" value="DUF6220"/>
</dbReference>
<proteinExistence type="predicted"/>
<dbReference type="EMBL" id="CP030118">
    <property type="protein sequence ID" value="QDL09888.1"/>
    <property type="molecule type" value="Genomic_DNA"/>
</dbReference>
<evidence type="ECO:0000256" key="1">
    <source>
        <dbReference type="SAM" id="Phobius"/>
    </source>
</evidence>
<keyword evidence="3" id="KW-1185">Reference proteome</keyword>
<reference evidence="2 3" key="1">
    <citation type="submission" date="2018-06" db="EMBL/GenBank/DDBJ databases">
        <title>Comparative genomics of Brasilonema spp. strains.</title>
        <authorList>
            <person name="Alvarenga D.O."/>
            <person name="Fiore M.F."/>
            <person name="Varani A.M."/>
        </authorList>
    </citation>
    <scope>NUCLEOTIDE SEQUENCE [LARGE SCALE GENOMIC DNA]</scope>
    <source>
        <strain evidence="2 3">CENA114</strain>
    </source>
</reference>
<organism evidence="2 3">
    <name type="scientific">Brasilonema sennae CENA114</name>
    <dbReference type="NCBI Taxonomy" id="415709"/>
    <lineage>
        <taxon>Bacteria</taxon>
        <taxon>Bacillati</taxon>
        <taxon>Cyanobacteriota</taxon>
        <taxon>Cyanophyceae</taxon>
        <taxon>Nostocales</taxon>
        <taxon>Scytonemataceae</taxon>
        <taxon>Brasilonema</taxon>
        <taxon>Bromeliae group (in: Brasilonema)</taxon>
    </lineage>
</organism>
<keyword evidence="1" id="KW-0472">Membrane</keyword>
<dbReference type="RefSeq" id="WP_171976941.1">
    <property type="nucleotide sequence ID" value="NZ_CAWOXK010000001.1"/>
</dbReference>
<protein>
    <submittedName>
        <fullName evidence="2">Uncharacterized protein</fullName>
    </submittedName>
</protein>
<evidence type="ECO:0000313" key="3">
    <source>
        <dbReference type="Proteomes" id="UP000503129"/>
    </source>
</evidence>
<sequence>MTINSEIDRDRAPIRSMQIGFYATSVIFNLCLIAQLLTVGVAYFVNPAWWDIHVWLVRAYSGLSLLLLGWSFITPFSPQIRRLTATLPVLLGLQFCSIHLKSPLHLEVLHPLIGFALLYVSSSVVHRVWRSLSPTHQQNEQV</sequence>
<gene>
    <name evidence="2" type="ORF">DP114_20165</name>
</gene>
<name>A0A856MGQ7_9CYAN</name>
<feature type="transmembrane region" description="Helical" evidence="1">
    <location>
        <begin position="21"/>
        <end position="46"/>
    </location>
</feature>
<dbReference type="Proteomes" id="UP000503129">
    <property type="component" value="Chromosome"/>
</dbReference>
<accession>A0A856MGQ7</accession>
<dbReference type="AlphaFoldDB" id="A0A856MGQ7"/>
<dbReference type="KEGG" id="bsen:DP114_20165"/>
<dbReference type="Pfam" id="PF19728">
    <property type="entry name" value="DUF6220"/>
    <property type="match status" value="1"/>
</dbReference>